<feature type="transmembrane region" description="Helical" evidence="1">
    <location>
        <begin position="30"/>
        <end position="49"/>
    </location>
</feature>
<evidence type="ECO:0000313" key="2">
    <source>
        <dbReference type="EMBL" id="MCX2936984.1"/>
    </source>
</evidence>
<keyword evidence="1" id="KW-0472">Membrane</keyword>
<feature type="transmembrane region" description="Helical" evidence="1">
    <location>
        <begin position="116"/>
        <end position="136"/>
    </location>
</feature>
<dbReference type="Proteomes" id="UP001300745">
    <property type="component" value="Unassembled WGS sequence"/>
</dbReference>
<proteinExistence type="predicted"/>
<dbReference type="EMBL" id="JAPJDO010000006">
    <property type="protein sequence ID" value="MCX2936984.1"/>
    <property type="molecule type" value="Genomic_DNA"/>
</dbReference>
<keyword evidence="1" id="KW-0812">Transmembrane</keyword>
<organism evidence="2 3">
    <name type="scientific">Mycobacterium pinniadriaticum</name>
    <dbReference type="NCBI Taxonomy" id="2994102"/>
    <lineage>
        <taxon>Bacteria</taxon>
        <taxon>Bacillati</taxon>
        <taxon>Actinomycetota</taxon>
        <taxon>Actinomycetes</taxon>
        <taxon>Mycobacteriales</taxon>
        <taxon>Mycobacteriaceae</taxon>
        <taxon>Mycobacterium</taxon>
    </lineage>
</organism>
<evidence type="ECO:0000256" key="1">
    <source>
        <dbReference type="SAM" id="Phobius"/>
    </source>
</evidence>
<accession>A0ABT3SCW0</accession>
<feature type="transmembrane region" description="Helical" evidence="1">
    <location>
        <begin position="55"/>
        <end position="76"/>
    </location>
</feature>
<dbReference type="RefSeq" id="WP_266073927.1">
    <property type="nucleotide sequence ID" value="NZ_JAPJDO010000006.1"/>
</dbReference>
<comment type="caution">
    <text evidence="2">The sequence shown here is derived from an EMBL/GenBank/DDBJ whole genome shotgun (WGS) entry which is preliminary data.</text>
</comment>
<gene>
    <name evidence="2" type="ORF">ORI27_09750</name>
</gene>
<sequence>MPRTDNVEVVLRRIARRVLDDVWISPRVRVFALITAALLAGAAATGWLTDVHSIWMSRVATVMFALTSALSSMALWRHSFRWCCAAAGVGAVSTVAGLGVVWWHQTAPETLSAGPSAWMVIGMVCATALTATWLRLTLTPLGQSQPDIRRISVQEAV</sequence>
<evidence type="ECO:0008006" key="4">
    <source>
        <dbReference type="Google" id="ProtNLM"/>
    </source>
</evidence>
<keyword evidence="1" id="KW-1133">Transmembrane helix</keyword>
<name>A0ABT3SCW0_9MYCO</name>
<protein>
    <recommendedName>
        <fullName evidence="4">Transmembrane protein</fullName>
    </recommendedName>
</protein>
<feature type="transmembrane region" description="Helical" evidence="1">
    <location>
        <begin position="83"/>
        <end position="104"/>
    </location>
</feature>
<evidence type="ECO:0000313" key="3">
    <source>
        <dbReference type="Proteomes" id="UP001300745"/>
    </source>
</evidence>
<keyword evidence="3" id="KW-1185">Reference proteome</keyword>
<reference evidence="2 3" key="1">
    <citation type="submission" date="2022-11" db="EMBL/GenBank/DDBJ databases">
        <title>Mycobacterium sp. nov.</title>
        <authorList>
            <person name="Papic B."/>
            <person name="Spicic S."/>
            <person name="Duvnjak S."/>
        </authorList>
    </citation>
    <scope>NUCLEOTIDE SEQUENCE [LARGE SCALE GENOMIC DNA]</scope>
    <source>
        <strain evidence="2 3">CVI_P4</strain>
    </source>
</reference>